<dbReference type="InterPro" id="IPR054317">
    <property type="entry name" value="WHD_CED4"/>
</dbReference>
<dbReference type="Gene3D" id="1.10.10.10">
    <property type="entry name" value="Winged helix-like DNA-binding domain superfamily/Winged helix DNA-binding domain"/>
    <property type="match status" value="1"/>
</dbReference>
<keyword evidence="1" id="KW-0053">Apoptosis</keyword>
<dbReference type="InterPro" id="IPR036388">
    <property type="entry name" value="WH-like_DNA-bd_sf"/>
</dbReference>
<dbReference type="InterPro" id="IPR002182">
    <property type="entry name" value="NB-ARC"/>
</dbReference>
<dbReference type="Proteomes" id="UP000050794">
    <property type="component" value="Unassembled WGS sequence"/>
</dbReference>
<dbReference type="GO" id="GO:0006915">
    <property type="term" value="P:apoptotic process"/>
    <property type="evidence" value="ECO:0007669"/>
    <property type="project" value="UniProtKB-KW"/>
</dbReference>
<dbReference type="GO" id="GO:0043531">
    <property type="term" value="F:ADP binding"/>
    <property type="evidence" value="ECO:0007669"/>
    <property type="project" value="InterPro"/>
</dbReference>
<dbReference type="Gene3D" id="3.40.50.300">
    <property type="entry name" value="P-loop containing nucleotide triphosphate hydrolases"/>
    <property type="match status" value="1"/>
</dbReference>
<evidence type="ECO:0000259" key="2">
    <source>
        <dbReference type="Pfam" id="PF00931"/>
    </source>
</evidence>
<dbReference type="Pfam" id="PF22094">
    <property type="entry name" value="WHD_CED4"/>
    <property type="match status" value="1"/>
</dbReference>
<protein>
    <submittedName>
        <fullName evidence="6">NB-ARC domain-containing protein</fullName>
    </submittedName>
</protein>
<dbReference type="InterPro" id="IPR027417">
    <property type="entry name" value="P-loop_NTPase"/>
</dbReference>
<dbReference type="EMBL" id="UYWY01023018">
    <property type="protein sequence ID" value="VDM46987.1"/>
    <property type="molecule type" value="Genomic_DNA"/>
</dbReference>
<feature type="domain" description="CED4 winged-helix" evidence="3">
    <location>
        <begin position="426"/>
        <end position="518"/>
    </location>
</feature>
<dbReference type="SUPFAM" id="SSF47986">
    <property type="entry name" value="DEATH domain"/>
    <property type="match status" value="1"/>
</dbReference>
<evidence type="ECO:0000256" key="1">
    <source>
        <dbReference type="ARBA" id="ARBA00022703"/>
    </source>
</evidence>
<sequence length="599" mass="68762">MLQERDSRTLSVVMDALIRDFEPREAVPYMAAKLIFTDDQRDAILNMPRRRTRVLEFVRQYRRSASNLDALISFFEHYGQFHLATALSTTVVPEERSLLSEHNLHTCLLRESNVPGRLKNYVKREELIENLRFILRDLASTEQFWLVVHGMAGCGKSSLVAEALRSCPEILSRYYEHVIWIHDGRSSRDSLPSLYADFFVIVADSLVITGREPVTLIQAQVKNALLDKPNALIVLDDVMLEESVRWFDQLQCRILATSRNLEIFQASYGNVVPFRMTPSGFTISELTSFLAGAGFQNVDCDVIQRMHNLSSGLPAMANIIVHLARGSVERLFRAARRTFFRLGWLCYQLESASLGSLKCVTSYRYASMEEAIQTSFEMVQFLSFTCEIFKMILKDQNRFTVFRFMQNVAVFANFKLALPQKEVFTSLVVFPVDEWLPVEVISLIAPVDVTDHEESIYATEEQLETLAKHSLLDERQAPQQCKSQFEYRIHPLVGAFLRRTLLKESPFVEELRSILKLRLRSFIEESTDERTRMRVVTFSEHFLRDNCLELQSEESVISMGAGDHQMAAVSSASVIATRSIANADKTPDERRWEDSCFFM</sequence>
<dbReference type="SUPFAM" id="SSF52540">
    <property type="entry name" value="P-loop containing nucleoside triphosphate hydrolases"/>
    <property type="match status" value="1"/>
</dbReference>
<evidence type="ECO:0000313" key="5">
    <source>
        <dbReference type="Proteomes" id="UP000050794"/>
    </source>
</evidence>
<dbReference type="PANTHER" id="PTHR22845">
    <property type="entry name" value="APOPTOTIC PROTEASE-ACTIVATING FACTOR 1"/>
    <property type="match status" value="1"/>
</dbReference>
<organism evidence="5 6">
    <name type="scientific">Toxocara canis</name>
    <name type="common">Canine roundworm</name>
    <dbReference type="NCBI Taxonomy" id="6265"/>
    <lineage>
        <taxon>Eukaryota</taxon>
        <taxon>Metazoa</taxon>
        <taxon>Ecdysozoa</taxon>
        <taxon>Nematoda</taxon>
        <taxon>Chromadorea</taxon>
        <taxon>Rhabditida</taxon>
        <taxon>Spirurina</taxon>
        <taxon>Ascaridomorpha</taxon>
        <taxon>Ascaridoidea</taxon>
        <taxon>Toxocaridae</taxon>
        <taxon>Toxocara</taxon>
    </lineage>
</organism>
<dbReference type="WBParaSite" id="TCNE_0001566701-mRNA-1">
    <property type="protein sequence ID" value="TCNE_0001566701-mRNA-1"/>
    <property type="gene ID" value="TCNE_0001566701"/>
</dbReference>
<dbReference type="AlphaFoldDB" id="A0A183V4J6"/>
<dbReference type="Gene3D" id="1.10.533.10">
    <property type="entry name" value="Death Domain, Fas"/>
    <property type="match status" value="1"/>
</dbReference>
<name>A0A183V4J6_TOXCA</name>
<proteinExistence type="predicted"/>
<gene>
    <name evidence="4" type="ORF">TCNE_LOCUS15666</name>
</gene>
<dbReference type="PANTHER" id="PTHR22845:SF5">
    <property type="entry name" value="APOPTOTIC PROTEASE-ACTIVATING FACTOR 1"/>
    <property type="match status" value="1"/>
</dbReference>
<dbReference type="GO" id="GO:0005829">
    <property type="term" value="C:cytosol"/>
    <property type="evidence" value="ECO:0007669"/>
    <property type="project" value="UniProtKB-ARBA"/>
</dbReference>
<evidence type="ECO:0000259" key="3">
    <source>
        <dbReference type="Pfam" id="PF22094"/>
    </source>
</evidence>
<reference evidence="6" key="1">
    <citation type="submission" date="2016-06" db="UniProtKB">
        <authorList>
            <consortium name="WormBaseParasite"/>
        </authorList>
    </citation>
    <scope>IDENTIFICATION</scope>
</reference>
<feature type="domain" description="NB-ARC" evidence="2">
    <location>
        <begin position="136"/>
        <end position="272"/>
    </location>
</feature>
<dbReference type="Pfam" id="PF00931">
    <property type="entry name" value="NB-ARC"/>
    <property type="match status" value="1"/>
</dbReference>
<dbReference type="InterPro" id="IPR011029">
    <property type="entry name" value="DEATH-like_dom_sf"/>
</dbReference>
<keyword evidence="5" id="KW-1185">Reference proteome</keyword>
<evidence type="ECO:0000313" key="4">
    <source>
        <dbReference type="EMBL" id="VDM46987.1"/>
    </source>
</evidence>
<evidence type="ECO:0000313" key="6">
    <source>
        <dbReference type="WBParaSite" id="TCNE_0001566701-mRNA-1"/>
    </source>
</evidence>
<reference evidence="4 5" key="2">
    <citation type="submission" date="2018-11" db="EMBL/GenBank/DDBJ databases">
        <authorList>
            <consortium name="Pathogen Informatics"/>
        </authorList>
    </citation>
    <scope>NUCLEOTIDE SEQUENCE [LARGE SCALE GENOMIC DNA]</scope>
</reference>
<accession>A0A183V4J6</accession>